<keyword evidence="6 10" id="KW-0479">Metal-binding</keyword>
<dbReference type="PANTHER" id="PTHR30352:SF5">
    <property type="entry name" value="PYRUVATE FORMATE-LYASE 1-ACTIVATING ENZYME"/>
    <property type="match status" value="1"/>
</dbReference>
<dbReference type="SUPFAM" id="SSF102114">
    <property type="entry name" value="Radical SAM enzymes"/>
    <property type="match status" value="1"/>
</dbReference>
<dbReference type="InterPro" id="IPR001989">
    <property type="entry name" value="Radical_activat_CS"/>
</dbReference>
<evidence type="ECO:0000313" key="13">
    <source>
        <dbReference type="Proteomes" id="UP000190285"/>
    </source>
</evidence>
<evidence type="ECO:0000256" key="4">
    <source>
        <dbReference type="ARBA" id="ARBA00022485"/>
    </source>
</evidence>
<evidence type="ECO:0000259" key="11">
    <source>
        <dbReference type="PROSITE" id="PS51918"/>
    </source>
</evidence>
<evidence type="ECO:0000256" key="7">
    <source>
        <dbReference type="ARBA" id="ARBA00023002"/>
    </source>
</evidence>
<comment type="catalytic activity">
    <reaction evidence="10">
        <text>glycyl-[formate C-acetyltransferase] + reduced [flavodoxin] + S-adenosyl-L-methionine = glycin-2-yl radical-[formate C-acetyltransferase] + semiquinone [flavodoxin] + 5'-deoxyadenosine + L-methionine + H(+)</text>
        <dbReference type="Rhea" id="RHEA:19225"/>
        <dbReference type="Rhea" id="RHEA-COMP:10622"/>
        <dbReference type="Rhea" id="RHEA-COMP:12190"/>
        <dbReference type="Rhea" id="RHEA-COMP:12191"/>
        <dbReference type="Rhea" id="RHEA-COMP:14480"/>
        <dbReference type="ChEBI" id="CHEBI:15378"/>
        <dbReference type="ChEBI" id="CHEBI:17319"/>
        <dbReference type="ChEBI" id="CHEBI:29947"/>
        <dbReference type="ChEBI" id="CHEBI:32722"/>
        <dbReference type="ChEBI" id="CHEBI:57618"/>
        <dbReference type="ChEBI" id="CHEBI:57844"/>
        <dbReference type="ChEBI" id="CHEBI:59789"/>
        <dbReference type="ChEBI" id="CHEBI:140311"/>
        <dbReference type="EC" id="1.97.1.4"/>
    </reaction>
</comment>
<evidence type="ECO:0000256" key="2">
    <source>
        <dbReference type="ARBA" id="ARBA00009777"/>
    </source>
</evidence>
<dbReference type="GO" id="GO:0051539">
    <property type="term" value="F:4 iron, 4 sulfur cluster binding"/>
    <property type="evidence" value="ECO:0007669"/>
    <property type="project" value="UniProtKB-UniRule"/>
</dbReference>
<dbReference type="InterPro" id="IPR013785">
    <property type="entry name" value="Aldolase_TIM"/>
</dbReference>
<feature type="domain" description="Radical SAM core" evidence="11">
    <location>
        <begin position="14"/>
        <end position="234"/>
    </location>
</feature>
<accession>A0A1T5J431</accession>
<dbReference type="PROSITE" id="PS01087">
    <property type="entry name" value="RADICAL_ACTIVATING"/>
    <property type="match status" value="1"/>
</dbReference>
<dbReference type="OrthoDB" id="9782387at2"/>
<evidence type="ECO:0000256" key="1">
    <source>
        <dbReference type="ARBA" id="ARBA00003141"/>
    </source>
</evidence>
<evidence type="ECO:0000256" key="8">
    <source>
        <dbReference type="ARBA" id="ARBA00023004"/>
    </source>
</evidence>
<organism evidence="12 13">
    <name type="scientific">Maledivibacter halophilus</name>
    <dbReference type="NCBI Taxonomy" id="36842"/>
    <lineage>
        <taxon>Bacteria</taxon>
        <taxon>Bacillati</taxon>
        <taxon>Bacillota</taxon>
        <taxon>Clostridia</taxon>
        <taxon>Peptostreptococcales</taxon>
        <taxon>Caminicellaceae</taxon>
        <taxon>Maledivibacter</taxon>
    </lineage>
</organism>
<dbReference type="NCBIfam" id="TIGR02493">
    <property type="entry name" value="PFLA"/>
    <property type="match status" value="1"/>
</dbReference>
<protein>
    <recommendedName>
        <fullName evidence="3 10">Pyruvate formate-lyase-activating enzyme</fullName>
        <ecNumber evidence="10">1.97.1.4</ecNumber>
    </recommendedName>
</protein>
<comment type="function">
    <text evidence="1 10">Activation of pyruvate formate-lyase under anaerobic conditions by generation of an organic free radical, using S-adenosylmethionine and reduced flavodoxin as cosubstrates to produce 5'-deoxy-adenosine.</text>
</comment>
<keyword evidence="10" id="KW-0963">Cytoplasm</keyword>
<keyword evidence="8 10" id="KW-0408">Iron</keyword>
<dbReference type="GO" id="GO:0046872">
    <property type="term" value="F:metal ion binding"/>
    <property type="evidence" value="ECO:0007669"/>
    <property type="project" value="UniProtKB-UniRule"/>
</dbReference>
<comment type="subcellular location">
    <subcellularLocation>
        <location evidence="10">Cytoplasm</location>
    </subcellularLocation>
</comment>
<dbReference type="CDD" id="cd01335">
    <property type="entry name" value="Radical_SAM"/>
    <property type="match status" value="1"/>
</dbReference>
<keyword evidence="7 10" id="KW-0560">Oxidoreductase</keyword>
<evidence type="ECO:0000256" key="5">
    <source>
        <dbReference type="ARBA" id="ARBA00022691"/>
    </source>
</evidence>
<dbReference type="Pfam" id="PF04055">
    <property type="entry name" value="Radical_SAM"/>
    <property type="match status" value="1"/>
</dbReference>
<keyword evidence="4 10" id="KW-0004">4Fe-4S</keyword>
<dbReference type="GO" id="GO:0005737">
    <property type="term" value="C:cytoplasm"/>
    <property type="evidence" value="ECO:0007669"/>
    <property type="project" value="UniProtKB-SubCell"/>
</dbReference>
<keyword evidence="12" id="KW-0456">Lyase</keyword>
<evidence type="ECO:0000256" key="3">
    <source>
        <dbReference type="ARBA" id="ARBA00021356"/>
    </source>
</evidence>
<evidence type="ECO:0000256" key="10">
    <source>
        <dbReference type="RuleBase" id="RU362053"/>
    </source>
</evidence>
<dbReference type="PANTHER" id="PTHR30352">
    <property type="entry name" value="PYRUVATE FORMATE-LYASE-ACTIVATING ENZYME"/>
    <property type="match status" value="1"/>
</dbReference>
<comment type="similarity">
    <text evidence="2 10">Belongs to the organic radical-activating enzymes family.</text>
</comment>
<keyword evidence="9 10" id="KW-0411">Iron-sulfur</keyword>
<dbReference type="GO" id="GO:0043365">
    <property type="term" value="F:[formate-C-acetyltransferase]-activating enzyme activity"/>
    <property type="evidence" value="ECO:0007669"/>
    <property type="project" value="UniProtKB-UniRule"/>
</dbReference>
<dbReference type="Proteomes" id="UP000190285">
    <property type="component" value="Unassembled WGS sequence"/>
</dbReference>
<comment type="cofactor">
    <cofactor evidence="10">
        <name>[4Fe-4S] cluster</name>
        <dbReference type="ChEBI" id="CHEBI:49883"/>
    </cofactor>
    <text evidence="10">Binds 1 [4Fe-4S] cluster. The cluster is coordinated with 3 cysteines and an exchangeable S-adenosyl-L-methionine.</text>
</comment>
<evidence type="ECO:0000313" key="12">
    <source>
        <dbReference type="EMBL" id="SKC46091.1"/>
    </source>
</evidence>
<dbReference type="SFLD" id="SFLDS00029">
    <property type="entry name" value="Radical_SAM"/>
    <property type="match status" value="1"/>
</dbReference>
<gene>
    <name evidence="12" type="ORF">SAMN02194393_00899</name>
</gene>
<proteinExistence type="inferred from homology"/>
<keyword evidence="5 10" id="KW-0949">S-adenosyl-L-methionine</keyword>
<dbReference type="GO" id="GO:0016829">
    <property type="term" value="F:lyase activity"/>
    <property type="evidence" value="ECO:0007669"/>
    <property type="project" value="UniProtKB-KW"/>
</dbReference>
<evidence type="ECO:0000256" key="9">
    <source>
        <dbReference type="ARBA" id="ARBA00023014"/>
    </source>
</evidence>
<dbReference type="InterPro" id="IPR007197">
    <property type="entry name" value="rSAM"/>
</dbReference>
<keyword evidence="12" id="KW-0670">Pyruvate</keyword>
<evidence type="ECO:0000256" key="6">
    <source>
        <dbReference type="ARBA" id="ARBA00022723"/>
    </source>
</evidence>
<name>A0A1T5J431_9FIRM</name>
<dbReference type="PROSITE" id="PS51918">
    <property type="entry name" value="RADICAL_SAM"/>
    <property type="match status" value="1"/>
</dbReference>
<dbReference type="InterPro" id="IPR058240">
    <property type="entry name" value="rSAM_sf"/>
</dbReference>
<dbReference type="AlphaFoldDB" id="A0A1T5J431"/>
<dbReference type="EMBL" id="FUZT01000002">
    <property type="protein sequence ID" value="SKC46091.1"/>
    <property type="molecule type" value="Genomic_DNA"/>
</dbReference>
<dbReference type="Gene3D" id="3.20.20.70">
    <property type="entry name" value="Aldolase class I"/>
    <property type="match status" value="1"/>
</dbReference>
<dbReference type="SFLD" id="SFLDG01066">
    <property type="entry name" value="organic_radical-activating_enz"/>
    <property type="match status" value="1"/>
</dbReference>
<dbReference type="STRING" id="36842.SAMN02194393_00899"/>
<keyword evidence="13" id="KW-1185">Reference proteome</keyword>
<reference evidence="12 13" key="1">
    <citation type="submission" date="2017-02" db="EMBL/GenBank/DDBJ databases">
        <authorList>
            <person name="Peterson S.W."/>
        </authorList>
    </citation>
    <scope>NUCLEOTIDE SEQUENCE [LARGE SCALE GENOMIC DNA]</scope>
    <source>
        <strain evidence="12 13">M1</strain>
    </source>
</reference>
<dbReference type="EC" id="1.97.1.4" evidence="10"/>
<sequence length="235" mass="26831">MLGRIHSIETMGLMDGPGIRFVTFFQGCKLRCGYCHNPDTWNLNEGKEVSAKELLQKALKFKTYFQKSEGGITCSGGEPLLQPEFLMEFLALCKKNGLHTAIDTAGFGKGQYEEILKYTDLVILDIKHVDKRGYKELTGGNIEAFWDFVNILKSTDTRIWIRHVVVPGITDGEKHIQKLKNIIKQFENVDKIELLPYHTLGVQKYKEMNIPYRLSGVNPMCKEKVKKMEEKLLSA</sequence>
<dbReference type="InterPro" id="IPR012838">
    <property type="entry name" value="PFL1_activating"/>
</dbReference>
<dbReference type="InterPro" id="IPR034457">
    <property type="entry name" value="Organic_radical-activating"/>
</dbReference>